<proteinExistence type="predicted"/>
<dbReference type="Proteomes" id="UP000269945">
    <property type="component" value="Unassembled WGS sequence"/>
</dbReference>
<keyword evidence="2" id="KW-1185">Reference proteome</keyword>
<evidence type="ECO:0000313" key="2">
    <source>
        <dbReference type="Proteomes" id="UP000269945"/>
    </source>
</evidence>
<gene>
    <name evidence="1" type="ORF">BN2614_LOCUS2</name>
</gene>
<protein>
    <submittedName>
        <fullName evidence="1">Uncharacterized protein</fullName>
    </submittedName>
</protein>
<reference evidence="1 2" key="1">
    <citation type="submission" date="2018-10" db="EMBL/GenBank/DDBJ databases">
        <authorList>
            <person name="Ekblom R."/>
            <person name="Jareborg N."/>
        </authorList>
    </citation>
    <scope>NUCLEOTIDE SEQUENCE [LARGE SCALE GENOMIC DNA]</scope>
    <source>
        <tissue evidence="1">Muscle</tissue>
    </source>
</reference>
<evidence type="ECO:0000313" key="1">
    <source>
        <dbReference type="EMBL" id="VCX04268.1"/>
    </source>
</evidence>
<dbReference type="AlphaFoldDB" id="A0A9X9Q3U2"/>
<accession>A0A9X9Q3U2</accession>
<sequence>MSCAWHCSIQMSVGIGRITQNPGTNWVPMINTSSTQ</sequence>
<comment type="caution">
    <text evidence="1">The sequence shown here is derived from an EMBL/GenBank/DDBJ whole genome shotgun (WGS) entry which is preliminary data.</text>
</comment>
<organism evidence="1 2">
    <name type="scientific">Gulo gulo</name>
    <name type="common">Wolverine</name>
    <name type="synonym">Gluton</name>
    <dbReference type="NCBI Taxonomy" id="48420"/>
    <lineage>
        <taxon>Eukaryota</taxon>
        <taxon>Metazoa</taxon>
        <taxon>Chordata</taxon>
        <taxon>Craniata</taxon>
        <taxon>Vertebrata</taxon>
        <taxon>Euteleostomi</taxon>
        <taxon>Mammalia</taxon>
        <taxon>Eutheria</taxon>
        <taxon>Laurasiatheria</taxon>
        <taxon>Carnivora</taxon>
        <taxon>Caniformia</taxon>
        <taxon>Musteloidea</taxon>
        <taxon>Mustelidae</taxon>
        <taxon>Guloninae</taxon>
        <taxon>Gulo</taxon>
    </lineage>
</organism>
<name>A0A9X9Q3U2_GULGU</name>
<dbReference type="EMBL" id="CYRY02029893">
    <property type="protein sequence ID" value="VCX04268.1"/>
    <property type="molecule type" value="Genomic_DNA"/>
</dbReference>